<dbReference type="InterPro" id="IPR052160">
    <property type="entry name" value="Gypsy_RT_Integrase-like"/>
</dbReference>
<sequence>MKVVNTNRRDWSVKLHDSLWAYKTIYKTILRMSPYRLVYGKTCHLPVEVEYKAWWAIKKLNMDLSRADMKRFLDLNEREELRNDAYNNSNIAKQRLKMWHDQLVSCKEFYKGQRVLLYDSKLHIFPGKLKSRWIGGFQNRWGKALKIVWRMGKACEKIRKPKTAWRNPIRNLKGCANPVRNPKNPFRKPVRIPKDLAKTKGVGASGFIWTTPEVPSRAPYDSQEFFYPRVTMNFDQSMTTQGARSPTAIHFSIDVHQGCFVTYWSTWAILLEPHLEHRHHCREHFTLDKWTQLVGYSTSLGAPLRLAPLVPPQAKQDELLTESVPPALAPPMLEATSTNPPTTPLVPPAEPSTSEASITISTIEFHTMDQHTAILCKIQQHLGLLPPPQTDIPGPSEPIAPAKETTPVEKTTRADVPL</sequence>
<feature type="region of interest" description="Disordered" evidence="1">
    <location>
        <begin position="386"/>
        <end position="418"/>
    </location>
</feature>
<feature type="region of interest" description="Disordered" evidence="1">
    <location>
        <begin position="329"/>
        <end position="354"/>
    </location>
</feature>
<evidence type="ECO:0000313" key="2">
    <source>
        <dbReference type="EMBL" id="CAN69596.1"/>
    </source>
</evidence>
<feature type="compositionally biased region" description="Pro residues" evidence="1">
    <location>
        <begin position="341"/>
        <end position="350"/>
    </location>
</feature>
<organism evidence="2">
    <name type="scientific">Vitis vinifera</name>
    <name type="common">Grape</name>
    <dbReference type="NCBI Taxonomy" id="29760"/>
    <lineage>
        <taxon>Eukaryota</taxon>
        <taxon>Viridiplantae</taxon>
        <taxon>Streptophyta</taxon>
        <taxon>Embryophyta</taxon>
        <taxon>Tracheophyta</taxon>
        <taxon>Spermatophyta</taxon>
        <taxon>Magnoliopsida</taxon>
        <taxon>eudicotyledons</taxon>
        <taxon>Gunneridae</taxon>
        <taxon>Pentapetalae</taxon>
        <taxon>rosids</taxon>
        <taxon>Vitales</taxon>
        <taxon>Vitaceae</taxon>
        <taxon>Viteae</taxon>
        <taxon>Vitis</taxon>
    </lineage>
</organism>
<dbReference type="InterPro" id="IPR036397">
    <property type="entry name" value="RNaseH_sf"/>
</dbReference>
<dbReference type="EMBL" id="AM443882">
    <property type="protein sequence ID" value="CAN69596.1"/>
    <property type="molecule type" value="Genomic_DNA"/>
</dbReference>
<feature type="compositionally biased region" description="Basic and acidic residues" evidence="1">
    <location>
        <begin position="406"/>
        <end position="418"/>
    </location>
</feature>
<name>A5B225_VITVI</name>
<evidence type="ECO:0000256" key="1">
    <source>
        <dbReference type="SAM" id="MobiDB-lite"/>
    </source>
</evidence>
<dbReference type="AlphaFoldDB" id="A5B225"/>
<protein>
    <submittedName>
        <fullName evidence="2">Uncharacterized protein</fullName>
    </submittedName>
</protein>
<feature type="compositionally biased region" description="Pro residues" evidence="1">
    <location>
        <begin position="386"/>
        <end position="398"/>
    </location>
</feature>
<accession>A5B225</accession>
<dbReference type="PANTHER" id="PTHR47266">
    <property type="entry name" value="ENDONUCLEASE-RELATED"/>
    <property type="match status" value="1"/>
</dbReference>
<proteinExistence type="predicted"/>
<reference evidence="2" key="1">
    <citation type="journal article" date="2007" name="PLoS ONE">
        <title>The first genome sequence of an elite grapevine cultivar (Pinot noir Vitis vinifera L.): coping with a highly heterozygous genome.</title>
        <authorList>
            <person name="Velasco R."/>
            <person name="Zharkikh A."/>
            <person name="Troggio M."/>
            <person name="Cartwright D.A."/>
            <person name="Cestaro A."/>
            <person name="Pruss D."/>
            <person name="Pindo M."/>
            <person name="FitzGerald L.M."/>
            <person name="Vezzulli S."/>
            <person name="Reid J."/>
            <person name="Malacarne G."/>
            <person name="Iliev D."/>
            <person name="Coppola G."/>
            <person name="Wardell B."/>
            <person name="Micheletti D."/>
            <person name="Macalma T."/>
            <person name="Facci M."/>
            <person name="Mitchell J.T."/>
            <person name="Perazzolli M."/>
            <person name="Eldredge G."/>
            <person name="Gatto P."/>
            <person name="Oyzerski R."/>
            <person name="Moretto M."/>
            <person name="Gutin N."/>
            <person name="Stefanini M."/>
            <person name="Chen Y."/>
            <person name="Segala C."/>
            <person name="Davenport C."/>
            <person name="Dematte L."/>
            <person name="Mraz A."/>
            <person name="Battilana J."/>
            <person name="Stormo K."/>
            <person name="Costa F."/>
            <person name="Tao Q."/>
            <person name="Si-Ammour A."/>
            <person name="Harkins T."/>
            <person name="Lackey A."/>
            <person name="Perbost C."/>
            <person name="Taillon B."/>
            <person name="Stella A."/>
            <person name="Solovyev V."/>
            <person name="Fawcett J.A."/>
            <person name="Sterck L."/>
            <person name="Vandepoele K."/>
            <person name="Grando S.M."/>
            <person name="Toppo S."/>
            <person name="Moser C."/>
            <person name="Lanchbury J."/>
            <person name="Bogden R."/>
            <person name="Skolnick M."/>
            <person name="Sgaramella V."/>
            <person name="Bhatnagar S.K."/>
            <person name="Fontana P."/>
            <person name="Gutin A."/>
            <person name="Van de Peer Y."/>
            <person name="Salamini F."/>
            <person name="Viola R."/>
        </authorList>
    </citation>
    <scope>NUCLEOTIDE SEQUENCE</scope>
</reference>
<gene>
    <name evidence="2" type="ORF">VITISV_026164</name>
</gene>
<dbReference type="GO" id="GO:0003676">
    <property type="term" value="F:nucleic acid binding"/>
    <property type="evidence" value="ECO:0007669"/>
    <property type="project" value="InterPro"/>
</dbReference>
<dbReference type="Gene3D" id="3.30.420.10">
    <property type="entry name" value="Ribonuclease H-like superfamily/Ribonuclease H"/>
    <property type="match status" value="1"/>
</dbReference>